<proteinExistence type="predicted"/>
<name>A0ACC3SBU0_9PEZI</name>
<protein>
    <submittedName>
        <fullName evidence="1">Uncharacterized protein</fullName>
    </submittedName>
</protein>
<keyword evidence="2" id="KW-1185">Reference proteome</keyword>
<dbReference type="Proteomes" id="UP001320706">
    <property type="component" value="Unassembled WGS sequence"/>
</dbReference>
<evidence type="ECO:0000313" key="1">
    <source>
        <dbReference type="EMBL" id="KAK8200967.1"/>
    </source>
</evidence>
<reference evidence="1" key="1">
    <citation type="submission" date="2024-02" db="EMBL/GenBank/DDBJ databases">
        <title>Metagenome Assembled Genome of Zalaria obscura JY119.</title>
        <authorList>
            <person name="Vighnesh L."/>
            <person name="Jagadeeshwari U."/>
            <person name="Venkata Ramana C."/>
            <person name="Sasikala C."/>
        </authorList>
    </citation>
    <scope>NUCLEOTIDE SEQUENCE</scope>
    <source>
        <strain evidence="1">JY119</strain>
    </source>
</reference>
<comment type="caution">
    <text evidence="1">The sequence shown here is derived from an EMBL/GenBank/DDBJ whole genome shotgun (WGS) entry which is preliminary data.</text>
</comment>
<evidence type="ECO:0000313" key="2">
    <source>
        <dbReference type="Proteomes" id="UP001320706"/>
    </source>
</evidence>
<organism evidence="1 2">
    <name type="scientific">Zalaria obscura</name>
    <dbReference type="NCBI Taxonomy" id="2024903"/>
    <lineage>
        <taxon>Eukaryota</taxon>
        <taxon>Fungi</taxon>
        <taxon>Dikarya</taxon>
        <taxon>Ascomycota</taxon>
        <taxon>Pezizomycotina</taxon>
        <taxon>Dothideomycetes</taxon>
        <taxon>Dothideomycetidae</taxon>
        <taxon>Dothideales</taxon>
        <taxon>Zalariaceae</taxon>
        <taxon>Zalaria</taxon>
    </lineage>
</organism>
<accession>A0ACC3SBU0</accession>
<sequence>MVVYRTVMCGFVLRSRTSVGFGDGEMLLACHLPALGNRSSPDGDINQRPHAYRESGVGVVESLQRLFGGRALAGLTSTREWWVEPRNQQLHQLADRPALVLTRQRKPQPATRARSPARRRPRSPHQRRQPVPPRQAKLAHGPRRPHSVREDQHSPQLRPRDRQHPTRAVPRARLRLRRRNRQPLGHAGHRVHARPKPASALPVRQYRVQGLTAPAAAHRRRLRLPAHPVRLLRQHQPGRDVARERRDRGLAGHAPGRVARHAERGGRVAE</sequence>
<dbReference type="EMBL" id="JAMKPW020000038">
    <property type="protein sequence ID" value="KAK8200967.1"/>
    <property type="molecule type" value="Genomic_DNA"/>
</dbReference>
<gene>
    <name evidence="1" type="ORF">M8818_006287</name>
</gene>